<dbReference type="Pfam" id="PF01420">
    <property type="entry name" value="Methylase_S"/>
    <property type="match status" value="2"/>
</dbReference>
<gene>
    <name evidence="6" type="ORF">GCM10023338_14980</name>
</gene>
<keyword evidence="2" id="KW-0680">Restriction system</keyword>
<comment type="caution">
    <text evidence="6">The sequence shown here is derived from an EMBL/GenBank/DDBJ whole genome shotgun (WGS) entry which is preliminary data.</text>
</comment>
<keyword evidence="6" id="KW-0255">Endonuclease</keyword>
<dbReference type="PANTHER" id="PTHR30408:SF12">
    <property type="entry name" value="TYPE I RESTRICTION ENZYME MJAVIII SPECIFICITY SUBUNIT"/>
    <property type="match status" value="1"/>
</dbReference>
<organism evidence="6 7">
    <name type="scientific">Wohlfahrtiimonas larvae</name>
    <dbReference type="NCBI Taxonomy" id="1157986"/>
    <lineage>
        <taxon>Bacteria</taxon>
        <taxon>Pseudomonadati</taxon>
        <taxon>Pseudomonadota</taxon>
        <taxon>Gammaproteobacteria</taxon>
        <taxon>Cardiobacteriales</taxon>
        <taxon>Ignatzschineriaceae</taxon>
        <taxon>Wohlfahrtiimonas</taxon>
    </lineage>
</organism>
<evidence type="ECO:0000256" key="3">
    <source>
        <dbReference type="ARBA" id="ARBA00023125"/>
    </source>
</evidence>
<feature type="domain" description="Type I restriction modification DNA specificity" evidence="5">
    <location>
        <begin position="19"/>
        <end position="194"/>
    </location>
</feature>
<dbReference type="PANTHER" id="PTHR30408">
    <property type="entry name" value="TYPE-1 RESTRICTION ENZYME ECOKI SPECIFICITY PROTEIN"/>
    <property type="match status" value="1"/>
</dbReference>
<evidence type="ECO:0000256" key="4">
    <source>
        <dbReference type="SAM" id="Coils"/>
    </source>
</evidence>
<evidence type="ECO:0000313" key="6">
    <source>
        <dbReference type="EMBL" id="GAA5100353.1"/>
    </source>
</evidence>
<feature type="domain" description="Type I restriction modification DNA specificity" evidence="5">
    <location>
        <begin position="285"/>
        <end position="409"/>
    </location>
</feature>
<dbReference type="RefSeq" id="WP_245831182.1">
    <property type="nucleotide sequence ID" value="NZ_BAABKE010000004.1"/>
</dbReference>
<evidence type="ECO:0000256" key="2">
    <source>
        <dbReference type="ARBA" id="ARBA00022747"/>
    </source>
</evidence>
<keyword evidence="6" id="KW-0540">Nuclease</keyword>
<protein>
    <submittedName>
        <fullName evidence="6">Restriction endonuclease subunit S</fullName>
    </submittedName>
</protein>
<dbReference type="Gene3D" id="3.90.220.20">
    <property type="entry name" value="DNA methylase specificity domains"/>
    <property type="match status" value="2"/>
</dbReference>
<accession>A0ABP9MTM0</accession>
<evidence type="ECO:0000313" key="7">
    <source>
        <dbReference type="Proteomes" id="UP001500631"/>
    </source>
</evidence>
<evidence type="ECO:0000259" key="5">
    <source>
        <dbReference type="Pfam" id="PF01420"/>
    </source>
</evidence>
<sequence length="424" mass="48893">MAKTETHIPKLRFSGFSDPWQKKKLSEISSRVQEKNKDNQVTETFTNSAERGIINQRDFFDKDISNEANLDNYYVVQDNDFVYNPRISNFAPVGPIKRNKLGRTGVMSPLYSVFRPNSHIINFDFLEHYFSTTNWHKFMFTHGDQGARSDRFAIGMATFQKMPICVPELKEQTKIGNFFQKIDQVIELQQKALETAQNYKKAMLQKMFPQKGEKVPKVRFDGFNGDWDKFNFLDTIEDIIDFRGRTPLKIGLGWSDDNNGYLALSALNVKQGYIDFDVDAHYGNDELYQKWMNGKELRKGQVLFTTEAPMGNVAQVPDNRGYILSQRTIAFITKELIITDDFLACLLRSHQVVKELQALASGGTATGVSQRSLSRLKIQIPKKIEEQQKIGAFFQKLDQQIAQHEKKLESYQSLKKAMLQRMFV</sequence>
<dbReference type="InterPro" id="IPR000055">
    <property type="entry name" value="Restrct_endonuc_typeI_TRD"/>
</dbReference>
<name>A0ABP9MTM0_9GAMM</name>
<dbReference type="SUPFAM" id="SSF116734">
    <property type="entry name" value="DNA methylase specificity domain"/>
    <property type="match status" value="2"/>
</dbReference>
<keyword evidence="7" id="KW-1185">Reference proteome</keyword>
<evidence type="ECO:0000256" key="1">
    <source>
        <dbReference type="ARBA" id="ARBA00010923"/>
    </source>
</evidence>
<dbReference type="InterPro" id="IPR044946">
    <property type="entry name" value="Restrct_endonuc_typeI_TRD_sf"/>
</dbReference>
<keyword evidence="3" id="KW-0238">DNA-binding</keyword>
<keyword evidence="4" id="KW-0175">Coiled coil</keyword>
<reference evidence="7" key="1">
    <citation type="journal article" date="2019" name="Int. J. Syst. Evol. Microbiol.">
        <title>The Global Catalogue of Microorganisms (GCM) 10K type strain sequencing project: providing services to taxonomists for standard genome sequencing and annotation.</title>
        <authorList>
            <consortium name="The Broad Institute Genomics Platform"/>
            <consortium name="The Broad Institute Genome Sequencing Center for Infectious Disease"/>
            <person name="Wu L."/>
            <person name="Ma J."/>
        </authorList>
    </citation>
    <scope>NUCLEOTIDE SEQUENCE [LARGE SCALE GENOMIC DNA]</scope>
    <source>
        <strain evidence="7">JCM 18424</strain>
    </source>
</reference>
<dbReference type="InterPro" id="IPR052021">
    <property type="entry name" value="Type-I_RS_S_subunit"/>
</dbReference>
<comment type="similarity">
    <text evidence="1">Belongs to the type-I restriction system S methylase family.</text>
</comment>
<dbReference type="EMBL" id="BAABKE010000004">
    <property type="protein sequence ID" value="GAA5100353.1"/>
    <property type="molecule type" value="Genomic_DNA"/>
</dbReference>
<feature type="coiled-coil region" evidence="4">
    <location>
        <begin position="394"/>
        <end position="421"/>
    </location>
</feature>
<proteinExistence type="inferred from homology"/>
<dbReference type="Proteomes" id="UP001500631">
    <property type="component" value="Unassembled WGS sequence"/>
</dbReference>
<dbReference type="GO" id="GO:0004519">
    <property type="term" value="F:endonuclease activity"/>
    <property type="evidence" value="ECO:0007669"/>
    <property type="project" value="UniProtKB-KW"/>
</dbReference>
<keyword evidence="6" id="KW-0378">Hydrolase</keyword>